<keyword evidence="2" id="KW-0560">Oxidoreductase</keyword>
<dbReference type="InterPro" id="IPR051265">
    <property type="entry name" value="HIBADH-related_NP60_sf"/>
</dbReference>
<dbReference type="InterPro" id="IPR006115">
    <property type="entry name" value="6PGDH_NADP-bd"/>
</dbReference>
<evidence type="ECO:0000256" key="3">
    <source>
        <dbReference type="SAM" id="SignalP"/>
    </source>
</evidence>
<dbReference type="InterPro" id="IPR015815">
    <property type="entry name" value="HIBADH-related"/>
</dbReference>
<proteinExistence type="inferred from homology"/>
<dbReference type="Gene3D" id="1.10.1040.10">
    <property type="entry name" value="N-(1-d-carboxylethyl)-l-norvaline Dehydrogenase, domain 2"/>
    <property type="match status" value="1"/>
</dbReference>
<dbReference type="InterPro" id="IPR048666">
    <property type="entry name" value="RedAm-like_C"/>
</dbReference>
<dbReference type="RefSeq" id="WP_184732442.1">
    <property type="nucleotide sequence ID" value="NZ_BMRW01000010.1"/>
</dbReference>
<dbReference type="Pfam" id="PF03446">
    <property type="entry name" value="NAD_binding_2"/>
    <property type="match status" value="1"/>
</dbReference>
<dbReference type="Pfam" id="PF21761">
    <property type="entry name" value="RedAm-like_C"/>
    <property type="match status" value="1"/>
</dbReference>
<evidence type="ECO:0000313" key="6">
    <source>
        <dbReference type="EMBL" id="MBB4885671.1"/>
    </source>
</evidence>
<dbReference type="Proteomes" id="UP000556436">
    <property type="component" value="Unassembled WGS sequence"/>
</dbReference>
<dbReference type="SUPFAM" id="SSF51735">
    <property type="entry name" value="NAD(P)-binding Rossmann-fold domains"/>
    <property type="match status" value="1"/>
</dbReference>
<evidence type="ECO:0000256" key="1">
    <source>
        <dbReference type="ARBA" id="ARBA00009080"/>
    </source>
</evidence>
<dbReference type="AlphaFoldDB" id="A0A7W7L9P0"/>
<name>A0A7W7L9P0_STRNE</name>
<feature type="chain" id="PRO_5031322368" evidence="3">
    <location>
        <begin position="20"/>
        <end position="288"/>
    </location>
</feature>
<comment type="similarity">
    <text evidence="1">Belongs to the HIBADH-related family.</text>
</comment>
<gene>
    <name evidence="6" type="ORF">FHS38_001700</name>
</gene>
<protein>
    <submittedName>
        <fullName evidence="6">3-hydroxyisobutyrate dehydrogenase-like beta-hydroxyacid dehydrogenase</fullName>
    </submittedName>
</protein>
<dbReference type="InterPro" id="IPR036291">
    <property type="entry name" value="NAD(P)-bd_dom_sf"/>
</dbReference>
<comment type="caution">
    <text evidence="6">The sequence shown here is derived from an EMBL/GenBank/DDBJ whole genome shotgun (WGS) entry which is preliminary data.</text>
</comment>
<evidence type="ECO:0000256" key="2">
    <source>
        <dbReference type="ARBA" id="ARBA00023002"/>
    </source>
</evidence>
<dbReference type="EMBL" id="JACHJG010000003">
    <property type="protein sequence ID" value="MBB4885671.1"/>
    <property type="molecule type" value="Genomic_DNA"/>
</dbReference>
<accession>A0A7W7L9P0</accession>
<keyword evidence="3" id="KW-0732">Signal</keyword>
<evidence type="ECO:0000259" key="4">
    <source>
        <dbReference type="Pfam" id="PF03446"/>
    </source>
</evidence>
<keyword evidence="7" id="KW-1185">Reference proteome</keyword>
<dbReference type="InterPro" id="IPR013328">
    <property type="entry name" value="6PGD_dom2"/>
</dbReference>
<feature type="signal peptide" evidence="3">
    <location>
        <begin position="1"/>
        <end position="19"/>
    </location>
</feature>
<organism evidence="6 7">
    <name type="scientific">Streptomyces netropsis</name>
    <name type="common">Streptoverticillium netropsis</name>
    <dbReference type="NCBI Taxonomy" id="55404"/>
    <lineage>
        <taxon>Bacteria</taxon>
        <taxon>Bacillati</taxon>
        <taxon>Actinomycetota</taxon>
        <taxon>Actinomycetes</taxon>
        <taxon>Kitasatosporales</taxon>
        <taxon>Streptomycetaceae</taxon>
        <taxon>Streptomyces</taxon>
    </lineage>
</organism>
<reference evidence="6 7" key="1">
    <citation type="submission" date="2020-08" db="EMBL/GenBank/DDBJ databases">
        <title>Genomic Encyclopedia of Type Strains, Phase III (KMG-III): the genomes of soil and plant-associated and newly described type strains.</title>
        <authorList>
            <person name="Whitman W."/>
        </authorList>
    </citation>
    <scope>NUCLEOTIDE SEQUENCE [LARGE SCALE GENOMIC DNA]</scope>
    <source>
        <strain evidence="6 7">CECT 3265</strain>
    </source>
</reference>
<feature type="domain" description="6-phosphogluconate dehydrogenase NADP-binding" evidence="4">
    <location>
        <begin position="6"/>
        <end position="156"/>
    </location>
</feature>
<evidence type="ECO:0000259" key="5">
    <source>
        <dbReference type="Pfam" id="PF21761"/>
    </source>
</evidence>
<dbReference type="Gene3D" id="3.40.50.720">
    <property type="entry name" value="NAD(P)-binding Rossmann-like Domain"/>
    <property type="match status" value="1"/>
</dbReference>
<feature type="domain" description="NADPH-dependent reductive aminase-like C-terminal" evidence="5">
    <location>
        <begin position="161"/>
        <end position="288"/>
    </location>
</feature>
<dbReference type="PANTHER" id="PTHR43580">
    <property type="entry name" value="OXIDOREDUCTASE GLYR1-RELATED"/>
    <property type="match status" value="1"/>
</dbReference>
<dbReference type="PIRSF" id="PIRSF000103">
    <property type="entry name" value="HIBADH"/>
    <property type="match status" value="1"/>
</dbReference>
<dbReference type="GO" id="GO:0050661">
    <property type="term" value="F:NADP binding"/>
    <property type="evidence" value="ECO:0007669"/>
    <property type="project" value="InterPro"/>
</dbReference>
<sequence length="288" mass="29673">MSNSPVTLLGLGAMGKALATAFLTGGHPTTVWNRTPGKAEPLVALGATDAAGAAEAVAANELVVVCLLDYASVRDVLGPVAGALRGRTLVNLTNGTPAQAREMAEWVAAQGAAYLDGGIMAIPPGIGTEHAFLLYSGDQGAFDTHRPVLERLGRAHFLGRDAGLAPLFDIALLSGMSGMIAGALHALALVGTENVAATEFAPMLQGWITAMTIGIPLYAEQIDSGDYAHGVVSNVGMQAAAYVNLIRAAEDQGISPELIAPLKPLMDRRVAAGHAHEDLSGLVELLRK</sequence>
<dbReference type="GO" id="GO:0016491">
    <property type="term" value="F:oxidoreductase activity"/>
    <property type="evidence" value="ECO:0007669"/>
    <property type="project" value="UniProtKB-KW"/>
</dbReference>
<evidence type="ECO:0000313" key="7">
    <source>
        <dbReference type="Proteomes" id="UP000556436"/>
    </source>
</evidence>
<dbReference type="PANTHER" id="PTHR43580:SF2">
    <property type="entry name" value="CYTOKINE-LIKE NUCLEAR FACTOR N-PAC"/>
    <property type="match status" value="1"/>
</dbReference>